<sequence length="83" mass="8994">MDLIFANMSSIGIALISIGLFLGVIGVMNISRNNNPKLAGMMFLLVGFISVDIAFLPGLLYLAVLCVLLEKSTNTFYQGRNSH</sequence>
<keyword evidence="1" id="KW-0472">Membrane</keyword>
<name>A0A2X4VT15_LEDLE</name>
<dbReference type="KEGG" id="blen:NCTC4824_00884"/>
<dbReference type="RefSeq" id="WP_066144937.1">
    <property type="nucleotide sequence ID" value="NZ_CBCSGM010000007.1"/>
</dbReference>
<reference evidence="2 3" key="1">
    <citation type="submission" date="2018-06" db="EMBL/GenBank/DDBJ databases">
        <authorList>
            <consortium name="Pathogen Informatics"/>
            <person name="Doyle S."/>
        </authorList>
    </citation>
    <scope>NUCLEOTIDE SEQUENCE [LARGE SCALE GENOMIC DNA]</scope>
    <source>
        <strain evidence="2 3">NCTC4824</strain>
    </source>
</reference>
<evidence type="ECO:0000313" key="3">
    <source>
        <dbReference type="Proteomes" id="UP000249134"/>
    </source>
</evidence>
<proteinExistence type="predicted"/>
<dbReference type="Proteomes" id="UP000249134">
    <property type="component" value="Chromosome 1"/>
</dbReference>
<keyword evidence="1" id="KW-1133">Transmembrane helix</keyword>
<protein>
    <submittedName>
        <fullName evidence="2">Uncharacterized protein</fullName>
    </submittedName>
</protein>
<keyword evidence="3" id="KW-1185">Reference proteome</keyword>
<feature type="transmembrane region" description="Helical" evidence="1">
    <location>
        <begin position="12"/>
        <end position="30"/>
    </location>
</feature>
<evidence type="ECO:0000313" key="2">
    <source>
        <dbReference type="EMBL" id="SQI53419.1"/>
    </source>
</evidence>
<gene>
    <name evidence="2" type="ORF">NCTC4824_00884</name>
</gene>
<accession>A0A2X4VT15</accession>
<dbReference type="AlphaFoldDB" id="A0A2X4VT15"/>
<dbReference type="EMBL" id="LS483476">
    <property type="protein sequence ID" value="SQI53419.1"/>
    <property type="molecule type" value="Genomic_DNA"/>
</dbReference>
<keyword evidence="1" id="KW-0812">Transmembrane</keyword>
<feature type="transmembrane region" description="Helical" evidence="1">
    <location>
        <begin position="42"/>
        <end position="69"/>
    </location>
</feature>
<organism evidence="2 3">
    <name type="scientific">Lederbergia lenta</name>
    <name type="common">Bacillus lentus</name>
    <dbReference type="NCBI Taxonomy" id="1467"/>
    <lineage>
        <taxon>Bacteria</taxon>
        <taxon>Bacillati</taxon>
        <taxon>Bacillota</taxon>
        <taxon>Bacilli</taxon>
        <taxon>Bacillales</taxon>
        <taxon>Bacillaceae</taxon>
        <taxon>Lederbergia</taxon>
    </lineage>
</organism>
<evidence type="ECO:0000256" key="1">
    <source>
        <dbReference type="SAM" id="Phobius"/>
    </source>
</evidence>